<evidence type="ECO:0000313" key="1">
    <source>
        <dbReference type="EMBL" id="PWN48542.1"/>
    </source>
</evidence>
<dbReference type="Proteomes" id="UP000245626">
    <property type="component" value="Unassembled WGS sequence"/>
</dbReference>
<keyword evidence="2" id="KW-1185">Reference proteome</keyword>
<sequence>MVIISCPTNHLIDRLDLEQPVAASSRAKDYSHAYHQIMQLSRNSRSSSTSVLILVATDIDAIAATRILTSLLTEDDVPHRVVPVEGYRGLMRILEDDVSENHDLQSLVFINLGSVLSLPNSIPLPQRCHLHVIDSHRPWNLENLFATSEVNERIWIWDDGEILGKMSRQGGEREAFERLEFDVDDSEGEGSDEESGSDAASDRHTDEEDASDAEEDEGQGEIEESAKGSQSGRRAFKRKRKKLGSEHGSDDGEGSSSDVDSIDREKRRRRKRDKSSRGNKEEEEEVSTRLSPQERQRFRAVLSRYYQRGTMVGMSVAGMIYLLAEKLGRGGRERLWLAIIGLTSQYLSNAIDFETYDAYSAAYASEAFALEPNSGKANLDPWSVEAVTGASSSGGEEGMKRGADADDRSIRVVNQELRFTLYRHWSLETSMYHTAYVAAKIGVWREKGMSRLRGLMAKMGFSLSACRQSYSHMPLDLRKTLVSRLESIAPEYGMTELTYRSFIRSFGFRSSPLSAADVVEGASALLVAGHGVKIEVELPGMSFGGISNGPGSVASGYGGGGNGSATSSELFGATKVWNISGTDSIGIAEGSKGASAGNVSVSSSALNDGIEDEEADRLAADRARDAMQDVWVRNFFEAYKALDARRASSIELLRSSLLLSQSLHRAIINRGISLITNQSIRTLKSFRLAILKDGPDLELFSNVETLSRLARWLVDALRDIVTEQERKKELGKRERKRARKAARRANRAGKKAATSDTEEESDLDLIPVKTLPFILACLDPARDTFLVLGQTGSPHFGDVAPNRFGLAFQDAAAKSGARVRHDRFETAAIEVRRGDFGAFVEGVHLRAA</sequence>
<reference evidence="1 2" key="1">
    <citation type="journal article" date="2018" name="Mol. Biol. Evol.">
        <title>Broad Genomic Sampling Reveals a Smut Pathogenic Ancestry of the Fungal Clade Ustilaginomycotina.</title>
        <authorList>
            <person name="Kijpornyongpan T."/>
            <person name="Mondo S.J."/>
            <person name="Barry K."/>
            <person name="Sandor L."/>
            <person name="Lee J."/>
            <person name="Lipzen A."/>
            <person name="Pangilinan J."/>
            <person name="LaButti K."/>
            <person name="Hainaut M."/>
            <person name="Henrissat B."/>
            <person name="Grigoriev I.V."/>
            <person name="Spatafora J.W."/>
            <person name="Aime M.C."/>
        </authorList>
    </citation>
    <scope>NUCLEOTIDE SEQUENCE [LARGE SCALE GENOMIC DNA]</scope>
    <source>
        <strain evidence="1 2">SA 807</strain>
    </source>
</reference>
<name>A0ACD0NRS9_9BASI</name>
<accession>A0ACD0NRS9</accession>
<organism evidence="1 2">
    <name type="scientific">Violaceomyces palustris</name>
    <dbReference type="NCBI Taxonomy" id="1673888"/>
    <lineage>
        <taxon>Eukaryota</taxon>
        <taxon>Fungi</taxon>
        <taxon>Dikarya</taxon>
        <taxon>Basidiomycota</taxon>
        <taxon>Ustilaginomycotina</taxon>
        <taxon>Ustilaginomycetes</taxon>
        <taxon>Violaceomycetales</taxon>
        <taxon>Violaceomycetaceae</taxon>
        <taxon>Violaceomyces</taxon>
    </lineage>
</organism>
<evidence type="ECO:0000313" key="2">
    <source>
        <dbReference type="Proteomes" id="UP000245626"/>
    </source>
</evidence>
<proteinExistence type="predicted"/>
<protein>
    <submittedName>
        <fullName evidence="1">CDC45-like protein</fullName>
    </submittedName>
</protein>
<gene>
    <name evidence="1" type="ORF">IE53DRAFT_389247</name>
</gene>
<dbReference type="EMBL" id="KZ820184">
    <property type="protein sequence ID" value="PWN48542.1"/>
    <property type="molecule type" value="Genomic_DNA"/>
</dbReference>